<organism evidence="1 2">
    <name type="scientific">Papaver somniferum</name>
    <name type="common">Opium poppy</name>
    <dbReference type="NCBI Taxonomy" id="3469"/>
    <lineage>
        <taxon>Eukaryota</taxon>
        <taxon>Viridiplantae</taxon>
        <taxon>Streptophyta</taxon>
        <taxon>Embryophyta</taxon>
        <taxon>Tracheophyta</taxon>
        <taxon>Spermatophyta</taxon>
        <taxon>Magnoliopsida</taxon>
        <taxon>Ranunculales</taxon>
        <taxon>Papaveraceae</taxon>
        <taxon>Papaveroideae</taxon>
        <taxon>Papaver</taxon>
    </lineage>
</organism>
<dbReference type="AlphaFoldDB" id="A0A4Y7JEZ6"/>
<proteinExistence type="predicted"/>
<protein>
    <submittedName>
        <fullName evidence="1">Uncharacterized protein</fullName>
    </submittedName>
</protein>
<evidence type="ECO:0000313" key="1">
    <source>
        <dbReference type="EMBL" id="RZC59096.1"/>
    </source>
</evidence>
<accession>A0A4Y7JEZ6</accession>
<evidence type="ECO:0000313" key="2">
    <source>
        <dbReference type="Proteomes" id="UP000316621"/>
    </source>
</evidence>
<keyword evidence="2" id="KW-1185">Reference proteome</keyword>
<gene>
    <name evidence="1" type="ORF">C5167_006401</name>
</gene>
<dbReference type="Proteomes" id="UP000316621">
    <property type="component" value="Chromosome 4"/>
</dbReference>
<name>A0A4Y7JEZ6_PAPSO</name>
<reference evidence="1 2" key="1">
    <citation type="journal article" date="2018" name="Science">
        <title>The opium poppy genome and morphinan production.</title>
        <authorList>
            <person name="Guo L."/>
            <person name="Winzer T."/>
            <person name="Yang X."/>
            <person name="Li Y."/>
            <person name="Ning Z."/>
            <person name="He Z."/>
            <person name="Teodor R."/>
            <person name="Lu Y."/>
            <person name="Bowser T.A."/>
            <person name="Graham I.A."/>
            <person name="Ye K."/>
        </authorList>
    </citation>
    <scope>NUCLEOTIDE SEQUENCE [LARGE SCALE GENOMIC DNA]</scope>
    <source>
        <strain evidence="2">cv. HN1</strain>
        <tissue evidence="1">Leaves</tissue>
    </source>
</reference>
<sequence>MKSLAPVPLIFIFQKMLVIYNRLGHLTSYNDQVLDRTIDSFQYRGPERTSTNILRDIINFFASSSSSRSRDRIPEDMIF</sequence>
<dbReference type="Gramene" id="RZC59096">
    <property type="protein sequence ID" value="RZC59096"/>
    <property type="gene ID" value="C5167_006401"/>
</dbReference>
<dbReference type="EMBL" id="CM010718">
    <property type="protein sequence ID" value="RZC59096.1"/>
    <property type="molecule type" value="Genomic_DNA"/>
</dbReference>